<dbReference type="CDD" id="cd03048">
    <property type="entry name" value="GST_N_Ure2p_like"/>
    <property type="match status" value="1"/>
</dbReference>
<dbReference type="PANTHER" id="PTHR44051:SF14">
    <property type="entry name" value="GLUTATHIONE S-TRANSFERASE II"/>
    <property type="match status" value="1"/>
</dbReference>
<dbReference type="SFLD" id="SFLDS00019">
    <property type="entry name" value="Glutathione_Transferase_(cytos"/>
    <property type="match status" value="1"/>
</dbReference>
<dbReference type="Gene3D" id="1.20.1050.130">
    <property type="match status" value="1"/>
</dbReference>
<reference evidence="5" key="1">
    <citation type="submission" date="2023-02" db="EMBL/GenBank/DDBJ databases">
        <title>Mating type loci evolution in Malassezia.</title>
        <authorList>
            <person name="Coelho M.A."/>
        </authorList>
    </citation>
    <scope>NUCLEOTIDE SEQUENCE</scope>
    <source>
        <strain evidence="5">CBS 14136</strain>
    </source>
</reference>
<dbReference type="InterPro" id="IPR004046">
    <property type="entry name" value="GST_C"/>
</dbReference>
<organism evidence="5 6">
    <name type="scientific">Malassezia psittaci</name>
    <dbReference type="NCBI Taxonomy" id="1821823"/>
    <lineage>
        <taxon>Eukaryota</taxon>
        <taxon>Fungi</taxon>
        <taxon>Dikarya</taxon>
        <taxon>Basidiomycota</taxon>
        <taxon>Ustilaginomycotina</taxon>
        <taxon>Malasseziomycetes</taxon>
        <taxon>Malasseziales</taxon>
        <taxon>Malasseziaceae</taxon>
        <taxon>Malassezia</taxon>
    </lineage>
</organism>
<keyword evidence="5" id="KW-0808">Transferase</keyword>
<feature type="domain" description="GST N-terminal" evidence="3">
    <location>
        <begin position="3"/>
        <end position="90"/>
    </location>
</feature>
<evidence type="ECO:0000256" key="2">
    <source>
        <dbReference type="RuleBase" id="RU003494"/>
    </source>
</evidence>
<dbReference type="InterPro" id="IPR036249">
    <property type="entry name" value="Thioredoxin-like_sf"/>
</dbReference>
<dbReference type="Pfam" id="PF02798">
    <property type="entry name" value="GST_N"/>
    <property type="match status" value="1"/>
</dbReference>
<dbReference type="GO" id="GO:0004364">
    <property type="term" value="F:glutathione transferase activity"/>
    <property type="evidence" value="ECO:0007669"/>
    <property type="project" value="UniProtKB-EC"/>
</dbReference>
<dbReference type="EC" id="2.5.1.18" evidence="5"/>
<dbReference type="EMBL" id="CP118375">
    <property type="protein sequence ID" value="WFD42879.1"/>
    <property type="molecule type" value="Genomic_DNA"/>
</dbReference>
<evidence type="ECO:0000256" key="1">
    <source>
        <dbReference type="ARBA" id="ARBA00007409"/>
    </source>
</evidence>
<dbReference type="Proteomes" id="UP001214628">
    <property type="component" value="Chromosome 1"/>
</dbReference>
<dbReference type="SUPFAM" id="SSF52833">
    <property type="entry name" value="Thioredoxin-like"/>
    <property type="match status" value="1"/>
</dbReference>
<keyword evidence="6" id="KW-1185">Reference proteome</keyword>
<evidence type="ECO:0000259" key="3">
    <source>
        <dbReference type="PROSITE" id="PS50404"/>
    </source>
</evidence>
<dbReference type="InterPro" id="IPR040079">
    <property type="entry name" value="Glutathione_S-Trfase"/>
</dbReference>
<dbReference type="SFLD" id="SFLDG00358">
    <property type="entry name" value="Main_(cytGST)"/>
    <property type="match status" value="1"/>
</dbReference>
<evidence type="ECO:0000259" key="4">
    <source>
        <dbReference type="PROSITE" id="PS50405"/>
    </source>
</evidence>
<proteinExistence type="inferred from homology"/>
<comment type="similarity">
    <text evidence="1 2">Belongs to the GST superfamily.</text>
</comment>
<sequence length="231" mass="26783">MQFTLYVLDKVWGPNPMKVGIFLEQLGLEYEVKFKSMNDDPQNGVKGEEFLKICPNGRTPALVDHKNNDFVVWESGAILKYLASKYDDSKQYAGKTVEEQATIDEWLFFQCTGHSPAQGNLFYSLKYWPSKYNEEAPKNVVVRFRDETNRVLSVYEQQFKQQAEKYGEDKMWLVYDHATTADFSCIPWFGILSRFSGDMGLSLDEYPHVSKYIQKAMALPASKKIFEKLQF</sequence>
<dbReference type="InterPro" id="IPR010987">
    <property type="entry name" value="Glutathione-S-Trfase_C-like"/>
</dbReference>
<dbReference type="PANTHER" id="PTHR44051">
    <property type="entry name" value="GLUTATHIONE S-TRANSFERASE-RELATED"/>
    <property type="match status" value="1"/>
</dbReference>
<dbReference type="InterPro" id="IPR004045">
    <property type="entry name" value="Glutathione_S-Trfase_N"/>
</dbReference>
<dbReference type="Pfam" id="PF00043">
    <property type="entry name" value="GST_C"/>
    <property type="match status" value="1"/>
</dbReference>
<name>A0AAF0F9M8_9BASI</name>
<dbReference type="PROSITE" id="PS50404">
    <property type="entry name" value="GST_NTER"/>
    <property type="match status" value="1"/>
</dbReference>
<feature type="domain" description="GST C-terminal" evidence="4">
    <location>
        <begin position="96"/>
        <end position="231"/>
    </location>
</feature>
<dbReference type="InterPro" id="IPR036282">
    <property type="entry name" value="Glutathione-S-Trfase_C_sf"/>
</dbReference>
<protein>
    <submittedName>
        <fullName evidence="5">Glutathione transferase</fullName>
        <ecNumber evidence="5">2.5.1.18</ecNumber>
    </submittedName>
</protein>
<evidence type="ECO:0000313" key="5">
    <source>
        <dbReference type="EMBL" id="WFD42879.1"/>
    </source>
</evidence>
<dbReference type="AlphaFoldDB" id="A0AAF0F9M8"/>
<evidence type="ECO:0000313" key="6">
    <source>
        <dbReference type="Proteomes" id="UP001214628"/>
    </source>
</evidence>
<dbReference type="SUPFAM" id="SSF47616">
    <property type="entry name" value="GST C-terminal domain-like"/>
    <property type="match status" value="1"/>
</dbReference>
<gene>
    <name evidence="5" type="ORF">MPSI1_001529</name>
</gene>
<dbReference type="PROSITE" id="PS50405">
    <property type="entry name" value="GST_CTER"/>
    <property type="match status" value="1"/>
</dbReference>
<accession>A0AAF0F9M8</accession>